<protein>
    <recommendedName>
        <fullName evidence="3">DUF4192 family protein</fullName>
    </recommendedName>
</protein>
<evidence type="ECO:0000313" key="1">
    <source>
        <dbReference type="EMBL" id="OXM99545.1"/>
    </source>
</evidence>
<comment type="caution">
    <text evidence="1">The sequence shown here is derived from an EMBL/GenBank/DDBJ whole genome shotgun (WGS) entry which is preliminary data.</text>
</comment>
<evidence type="ECO:0008006" key="3">
    <source>
        <dbReference type="Google" id="ProtNLM"/>
    </source>
</evidence>
<organism evidence="1 2">
    <name type="scientific">Bifidobacterium vansinderenii</name>
    <dbReference type="NCBI Taxonomy" id="1984871"/>
    <lineage>
        <taxon>Bacteria</taxon>
        <taxon>Bacillati</taxon>
        <taxon>Actinomycetota</taxon>
        <taxon>Actinomycetes</taxon>
        <taxon>Bifidobacteriales</taxon>
        <taxon>Bifidobacteriaceae</taxon>
        <taxon>Bifidobacterium</taxon>
    </lineage>
</organism>
<dbReference type="RefSeq" id="WP_093961380.1">
    <property type="nucleotide sequence ID" value="NZ_NEWD01000038.1"/>
</dbReference>
<dbReference type="Proteomes" id="UP000215433">
    <property type="component" value="Unassembled WGS sequence"/>
</dbReference>
<sequence>MTIEVGLRPLEGAYATAEGRDAMRMDDKTMAGLRKRFRANRRSQGIRQADADWFREPFDEWHRWISEGQDDVSPDSLMRLCVGMNETLAMRDAIILAPMEGVTRDDLLSLVTNPHSESSSTLVCNTLTRGFEDASLVPDPRRCQRSIDALAHMITIAPEDYGAQPLSALAYLLWWVGRDEQSLACSLRALYVDDSCMMASILLGVVQRDIHPAWIQADIRE</sequence>
<dbReference type="EMBL" id="NEWD01000038">
    <property type="protein sequence ID" value="OXM99545.1"/>
    <property type="molecule type" value="Genomic_DNA"/>
</dbReference>
<evidence type="ECO:0000313" key="2">
    <source>
        <dbReference type="Proteomes" id="UP000215433"/>
    </source>
</evidence>
<accession>A0A229VVI0</accession>
<reference evidence="1 2" key="1">
    <citation type="submission" date="2017-05" db="EMBL/GenBank/DDBJ databases">
        <title>Bifidobacterium vansinderenii sp. nov.</title>
        <authorList>
            <person name="Lugli G.A."/>
            <person name="Duranti S."/>
            <person name="Mangifesta M."/>
        </authorList>
    </citation>
    <scope>NUCLEOTIDE SEQUENCE [LARGE SCALE GENOMIC DNA]</scope>
    <source>
        <strain evidence="1 2">Tam10B</strain>
    </source>
</reference>
<dbReference type="OrthoDB" id="3243184at2"/>
<keyword evidence="2" id="KW-1185">Reference proteome</keyword>
<gene>
    <name evidence="1" type="ORF">Tam10B_2292</name>
</gene>
<name>A0A229VVI0_9BIFI</name>
<dbReference type="AlphaFoldDB" id="A0A229VVI0"/>
<proteinExistence type="predicted"/>